<reference evidence="2 3" key="1">
    <citation type="submission" date="2023-07" db="EMBL/GenBank/DDBJ databases">
        <title>Functional and genomic diversity of the sorghum phyllosphere microbiome.</title>
        <authorList>
            <person name="Shade A."/>
        </authorList>
    </citation>
    <scope>NUCLEOTIDE SEQUENCE [LARGE SCALE GENOMIC DNA]</scope>
    <source>
        <strain evidence="2 3">SORGH_AS_1207</strain>
    </source>
</reference>
<protein>
    <submittedName>
        <fullName evidence="2">Alkanesulfonate monooxygenase SsuD/methylene tetrahydromethanopterin reductase-like flavin-dependent oxidoreductase (Luciferase family)</fullName>
    </submittedName>
</protein>
<dbReference type="CDD" id="cd00347">
    <property type="entry name" value="Flavin_utilizing_monoxygenases"/>
    <property type="match status" value="1"/>
</dbReference>
<dbReference type="InterPro" id="IPR036661">
    <property type="entry name" value="Luciferase-like_sf"/>
</dbReference>
<evidence type="ECO:0000313" key="3">
    <source>
        <dbReference type="Proteomes" id="UP001226691"/>
    </source>
</evidence>
<dbReference type="Proteomes" id="UP001226691">
    <property type="component" value="Unassembled WGS sequence"/>
</dbReference>
<dbReference type="RefSeq" id="WP_307483646.1">
    <property type="nucleotide sequence ID" value="NZ_JAUTBF010000001.1"/>
</dbReference>
<comment type="caution">
    <text evidence="2">The sequence shown here is derived from an EMBL/GenBank/DDBJ whole genome shotgun (WGS) entry which is preliminary data.</text>
</comment>
<dbReference type="Gene3D" id="3.20.20.30">
    <property type="entry name" value="Luciferase-like domain"/>
    <property type="match status" value="1"/>
</dbReference>
<keyword evidence="3" id="KW-1185">Reference proteome</keyword>
<sequence>MKFQLLDIIPFSANPLTGEQVSPADRFAQTVEAAVRAEELGFDAVAVGERATEVIPVLRRELPTTLWTDADPAGSRSAGSQGAPARETATLVGAVS</sequence>
<name>A0ABU0TVM0_MICTR</name>
<feature type="region of interest" description="Disordered" evidence="1">
    <location>
        <begin position="67"/>
        <end position="96"/>
    </location>
</feature>
<proteinExistence type="predicted"/>
<evidence type="ECO:0000313" key="2">
    <source>
        <dbReference type="EMBL" id="MDQ1123712.1"/>
    </source>
</evidence>
<dbReference type="EMBL" id="JAUTBF010000001">
    <property type="protein sequence ID" value="MDQ1123712.1"/>
    <property type="molecule type" value="Genomic_DNA"/>
</dbReference>
<evidence type="ECO:0000256" key="1">
    <source>
        <dbReference type="SAM" id="MobiDB-lite"/>
    </source>
</evidence>
<dbReference type="SUPFAM" id="SSF51679">
    <property type="entry name" value="Bacterial luciferase-like"/>
    <property type="match status" value="1"/>
</dbReference>
<gene>
    <name evidence="2" type="ORF">QE412_002285</name>
</gene>
<accession>A0ABU0TVM0</accession>
<organism evidence="2 3">
    <name type="scientific">Microbacterium trichothecenolyticum</name>
    <name type="common">Aureobacterium trichothecenolyticum</name>
    <dbReference type="NCBI Taxonomy" id="69370"/>
    <lineage>
        <taxon>Bacteria</taxon>
        <taxon>Bacillati</taxon>
        <taxon>Actinomycetota</taxon>
        <taxon>Actinomycetes</taxon>
        <taxon>Micrococcales</taxon>
        <taxon>Microbacteriaceae</taxon>
        <taxon>Microbacterium</taxon>
    </lineage>
</organism>